<name>A0AAJ2V8I5_DELAC</name>
<sequence length="95" mass="9980">MSTTLLQVVESLWTPERGPTLSEISAAAAVAGVAVSAARTTVANMKRYGRLVICGERKVPGRNRPAAEYGLPRPISKTAANDAAFGLAQAIQLWG</sequence>
<proteinExistence type="predicted"/>
<dbReference type="AlphaFoldDB" id="A0AAJ2V8I5"/>
<evidence type="ECO:0000313" key="2">
    <source>
        <dbReference type="Proteomes" id="UP001287445"/>
    </source>
</evidence>
<dbReference type="RefSeq" id="WP_319073416.1">
    <property type="nucleotide sequence ID" value="NZ_JAWWMZ010000003.1"/>
</dbReference>
<dbReference type="Proteomes" id="UP001287445">
    <property type="component" value="Unassembled WGS sequence"/>
</dbReference>
<accession>A0AAJ2V8I5</accession>
<gene>
    <name evidence="1" type="ORF">SGN30_10450</name>
</gene>
<protein>
    <submittedName>
        <fullName evidence="1">Uncharacterized protein</fullName>
    </submittedName>
</protein>
<dbReference type="EMBL" id="JAWWMZ010000003">
    <property type="protein sequence ID" value="MDX4953835.1"/>
    <property type="molecule type" value="Genomic_DNA"/>
</dbReference>
<reference evidence="1" key="1">
    <citation type="submission" date="2023-11" db="EMBL/GenBank/DDBJ databases">
        <title>Identification and selenium tolerance of Delftia acidovorans R3-25.</title>
        <authorList>
            <person name="Zhang S."/>
            <person name="Liu Y."/>
            <person name="Guo Y."/>
        </authorList>
    </citation>
    <scope>NUCLEOTIDE SEQUENCE</scope>
    <source>
        <strain evidence="1">R3-25</strain>
    </source>
</reference>
<organism evidence="1 2">
    <name type="scientific">Delftia acidovorans</name>
    <name type="common">Pseudomonas acidovorans</name>
    <name type="synonym">Comamonas acidovorans</name>
    <dbReference type="NCBI Taxonomy" id="80866"/>
    <lineage>
        <taxon>Bacteria</taxon>
        <taxon>Pseudomonadati</taxon>
        <taxon>Pseudomonadota</taxon>
        <taxon>Betaproteobacteria</taxon>
        <taxon>Burkholderiales</taxon>
        <taxon>Comamonadaceae</taxon>
        <taxon>Delftia</taxon>
    </lineage>
</organism>
<evidence type="ECO:0000313" key="1">
    <source>
        <dbReference type="EMBL" id="MDX4953835.1"/>
    </source>
</evidence>
<comment type="caution">
    <text evidence="1">The sequence shown here is derived from an EMBL/GenBank/DDBJ whole genome shotgun (WGS) entry which is preliminary data.</text>
</comment>